<organism evidence="1 2">
    <name type="scientific">Microbacterium phage Goodman</name>
    <dbReference type="NCBI Taxonomy" id="2484206"/>
    <lineage>
        <taxon>Viruses</taxon>
        <taxon>Duplodnaviria</taxon>
        <taxon>Heunggongvirae</taxon>
        <taxon>Uroviricota</taxon>
        <taxon>Caudoviricetes</taxon>
        <taxon>Goodmanvirus</taxon>
        <taxon>Goodmanvirus goodman</taxon>
    </lineage>
</organism>
<keyword evidence="2" id="KW-1185">Reference proteome</keyword>
<name>A0A3G3LZS2_9CAUD</name>
<evidence type="ECO:0000313" key="1">
    <source>
        <dbReference type="EMBL" id="AYQ99457.1"/>
    </source>
</evidence>
<sequence length="200" mass="21642">MPVDQVQANPAIRPKGPLDESKDKQVLIDLFAQGNGVRDAARKSGLSQNQVTRAKKIWGLTSGLSAEHPNQHPDRSGANEAFAAKARVDRIARYARAQSIADKLLARLDEGLDPNVQVRTILRGVQGIETEELVAEFPARDLRELVSAYGVVETQLQKIAALEDDQGLARGLSMLEKFTEAAAMIAGGTLPAPREGLIQE</sequence>
<reference evidence="1 2" key="1">
    <citation type="submission" date="2018-10" db="EMBL/GenBank/DDBJ databases">
        <authorList>
            <person name="Garlena R.A."/>
            <person name="Russell D.A."/>
            <person name="Pope W.H."/>
            <person name="Jacobs-Sera D."/>
            <person name="Hatfull G.F."/>
        </authorList>
    </citation>
    <scope>NUCLEOTIDE SEQUENCE [LARGE SCALE GENOMIC DNA]</scope>
</reference>
<dbReference type="GeneID" id="55007200"/>
<dbReference type="Proteomes" id="UP000279037">
    <property type="component" value="Segment"/>
</dbReference>
<accession>A0A3G3LZS2</accession>
<dbReference type="EMBL" id="MK016495">
    <property type="protein sequence ID" value="AYQ99457.1"/>
    <property type="molecule type" value="Genomic_DNA"/>
</dbReference>
<gene>
    <name evidence="1" type="primary">1</name>
    <name evidence="1" type="ORF">PBI_GOODMAN_1</name>
</gene>
<dbReference type="RefSeq" id="YP_009815905.1">
    <property type="nucleotide sequence ID" value="NC_048101.1"/>
</dbReference>
<evidence type="ECO:0000313" key="2">
    <source>
        <dbReference type="Proteomes" id="UP000279037"/>
    </source>
</evidence>
<proteinExistence type="predicted"/>
<protein>
    <submittedName>
        <fullName evidence="1">Terminase small subunit</fullName>
    </submittedName>
</protein>
<dbReference type="KEGG" id="vg:55007200"/>